<dbReference type="GO" id="GO:0006302">
    <property type="term" value="P:double-strand break repair"/>
    <property type="evidence" value="ECO:0007669"/>
    <property type="project" value="TreeGrafter"/>
</dbReference>
<dbReference type="STRING" id="1921764.BSR28_03835"/>
<keyword evidence="5" id="KW-0540">Nuclease</keyword>
<dbReference type="Pfam" id="PF02739">
    <property type="entry name" value="5_3_exonuc_N"/>
    <property type="match status" value="1"/>
</dbReference>
<sequence length="951" mass="103436">MTNKLLVLDGHSIAFRAFYALREANFRAPNGQATGAVHGFLNMLAKMVDEEQPTHLAVTFDLGRESFRTREYAEYKGGRDETPEDFIGQVPLIKQFLEALNITVLTKPDFEADDIIATLATKGPKQDLNVLIASGDRDAFQLINDRVMVLWPGQSPSDVRHMDAAAVEAKYGVPPHRYPELAALTGEAADNLPGVPGVGPKTAAQWLGKYEDLEDLLTHADQIGGKRGQALRDHLEDVRRNRRLNRLVTDVELPVEPQDLLVGPLNQARVLSLCDELGFNRLRARLLKLHSQMRKNAGFAADDSTMTASLNEDATAKATKEGKAGKQVSEPATSAAAEAPAAPDDLPIAPSCSLSWREVPRYDYAQFTQEAGSLGEWLQAAPGPVALLLWGERSAQGSDVQAFFLADSRACVYLDPAFLLPADEDALATWLENGPVLSWNWKEIAHLLTARGLPVPQLSADVALTSYVADPSRHSDDIFKLVEVCTGVDVTPAEGWSRKAEEKRVQQIAAYQAAACALPALQEFFMAELELAGQTDGPGEKSLASLLSEVEIPIARVLFQMEREGIAVDQRRLAETLADFDHQVNSAQQAAFNAIGGEQVNLSSPKQLQKVLFEDLALPPTKKTKTGYTTNAAALVDLYNRTEHPFLGALLEHREAIKLRQTVEGLGRELAADGRIHTTFQQTVTATGRLSSTDPNLQNIPARTDAGQRIRESFVPGAEAESILTADYSQIEMRIMAHSSGDSALIEAFKSGEDVHATMAALVFGVPADQVSGAQRSKIKAMSYGLVYGLSAFGLSQQLKISRVEAKDLMETYFSRFGAVKEYLDSLVARAAQDGFTSTILGRRRYLPDLQSSNRMAREAAQRAALNAPIQGSAADIIKLAMLDAQRAVSDAGLKSKMLLQVHDELVFEVAAGEEQQLTDLVRKSMQGAMELSVPLNVSVGVGSDWRAAAH</sequence>
<evidence type="ECO:0000256" key="16">
    <source>
        <dbReference type="SAM" id="MobiDB-lite"/>
    </source>
</evidence>
<dbReference type="GO" id="GO:0008409">
    <property type="term" value="F:5'-3' exonuclease activity"/>
    <property type="evidence" value="ECO:0007669"/>
    <property type="project" value="UniProtKB-UniRule"/>
</dbReference>
<reference evidence="19 20" key="1">
    <citation type="submission" date="2016-11" db="EMBL/GenBank/DDBJ databases">
        <title>Actinomyces gypaetusis sp. nov. isolated from the vulture Gypaetus barbatus in Qinghai Tibet Plateau China.</title>
        <authorList>
            <person name="Meng X."/>
        </authorList>
    </citation>
    <scope>NUCLEOTIDE SEQUENCE [LARGE SCALE GENOMIC DNA]</scope>
    <source>
        <strain evidence="19 20">VUL4_2</strain>
    </source>
</reference>
<gene>
    <name evidence="15" type="primary">polA</name>
    <name evidence="19" type="ORF">BSR29_04265</name>
</gene>
<protein>
    <recommendedName>
        <fullName evidence="14 15">DNA polymerase I</fullName>
        <ecNumber evidence="14 15">2.7.7.7</ecNumber>
    </recommendedName>
</protein>
<organism evidence="19 20">
    <name type="scientific">Boudabousia liubingyangii</name>
    <dbReference type="NCBI Taxonomy" id="1921764"/>
    <lineage>
        <taxon>Bacteria</taxon>
        <taxon>Bacillati</taxon>
        <taxon>Actinomycetota</taxon>
        <taxon>Actinomycetes</taxon>
        <taxon>Actinomycetales</taxon>
        <taxon>Actinomycetaceae</taxon>
        <taxon>Boudabousia</taxon>
    </lineage>
</organism>
<dbReference type="InterPro" id="IPR043502">
    <property type="entry name" value="DNA/RNA_pol_sf"/>
</dbReference>
<dbReference type="FunFam" id="1.10.150.20:FF:000002">
    <property type="entry name" value="DNA polymerase I"/>
    <property type="match status" value="1"/>
</dbReference>
<dbReference type="CDD" id="cd09859">
    <property type="entry name" value="PIN_53EXO"/>
    <property type="match status" value="1"/>
</dbReference>
<evidence type="ECO:0000256" key="6">
    <source>
        <dbReference type="ARBA" id="ARBA00022763"/>
    </source>
</evidence>
<dbReference type="SUPFAM" id="SSF88723">
    <property type="entry name" value="PIN domain-like"/>
    <property type="match status" value="1"/>
</dbReference>
<dbReference type="NCBIfam" id="TIGR00593">
    <property type="entry name" value="pola"/>
    <property type="match status" value="1"/>
</dbReference>
<evidence type="ECO:0000256" key="7">
    <source>
        <dbReference type="ARBA" id="ARBA00022801"/>
    </source>
</evidence>
<evidence type="ECO:0000256" key="15">
    <source>
        <dbReference type="RuleBase" id="RU004460"/>
    </source>
</evidence>
<dbReference type="SMART" id="SM00279">
    <property type="entry name" value="HhH2"/>
    <property type="match status" value="1"/>
</dbReference>
<dbReference type="InterPro" id="IPR008918">
    <property type="entry name" value="HhH2"/>
</dbReference>
<feature type="region of interest" description="Disordered" evidence="16">
    <location>
        <begin position="314"/>
        <end position="344"/>
    </location>
</feature>
<dbReference type="InterPro" id="IPR036279">
    <property type="entry name" value="5-3_exonuclease_C_sf"/>
</dbReference>
<dbReference type="Pfam" id="PF01367">
    <property type="entry name" value="5_3_exonuc"/>
    <property type="match status" value="1"/>
</dbReference>
<dbReference type="FunFam" id="3.40.50.1010:FF:000001">
    <property type="entry name" value="DNA polymerase I"/>
    <property type="match status" value="1"/>
</dbReference>
<evidence type="ECO:0000256" key="4">
    <source>
        <dbReference type="ARBA" id="ARBA00022705"/>
    </source>
</evidence>
<dbReference type="RefSeq" id="WP_073709042.1">
    <property type="nucleotide sequence ID" value="NZ_MQSV01000002.1"/>
</dbReference>
<dbReference type="SUPFAM" id="SSF56672">
    <property type="entry name" value="DNA/RNA polymerases"/>
    <property type="match status" value="1"/>
</dbReference>
<dbReference type="GO" id="GO:0003887">
    <property type="term" value="F:DNA-directed DNA polymerase activity"/>
    <property type="evidence" value="ECO:0007669"/>
    <property type="project" value="UniProtKB-UniRule"/>
</dbReference>
<dbReference type="PANTHER" id="PTHR10133">
    <property type="entry name" value="DNA POLYMERASE I"/>
    <property type="match status" value="1"/>
</dbReference>
<keyword evidence="11 15" id="KW-0234">DNA repair</keyword>
<evidence type="ECO:0000256" key="10">
    <source>
        <dbReference type="ARBA" id="ARBA00023125"/>
    </source>
</evidence>
<feature type="domain" description="DNA-directed DNA polymerase family A palm" evidence="18">
    <location>
        <begin position="707"/>
        <end position="914"/>
    </location>
</feature>
<evidence type="ECO:0000256" key="13">
    <source>
        <dbReference type="ARBA" id="ARBA00053603"/>
    </source>
</evidence>
<evidence type="ECO:0000256" key="3">
    <source>
        <dbReference type="ARBA" id="ARBA00022695"/>
    </source>
</evidence>
<dbReference type="InterPro" id="IPR012337">
    <property type="entry name" value="RNaseH-like_sf"/>
</dbReference>
<keyword evidence="10 15" id="KW-0238">DNA-binding</keyword>
<keyword evidence="4 15" id="KW-0235">DNA replication</keyword>
<comment type="similarity">
    <text evidence="1 15">Belongs to the DNA polymerase type-A family.</text>
</comment>
<evidence type="ECO:0000256" key="1">
    <source>
        <dbReference type="ARBA" id="ARBA00007705"/>
    </source>
</evidence>
<accession>A0A1Q5PNE3</accession>
<feature type="domain" description="5'-3' exonuclease" evidence="17">
    <location>
        <begin position="3"/>
        <end position="263"/>
    </location>
</feature>
<dbReference type="Gene3D" id="1.10.150.20">
    <property type="entry name" value="5' to 3' exonuclease, C-terminal subdomain"/>
    <property type="match status" value="2"/>
</dbReference>
<comment type="function">
    <text evidence="13">In addition to polymerase activity, this DNA polymerase exhibits 3'-5' and 5'-3' exonuclease activity.</text>
</comment>
<name>A0A1Q5PNE3_9ACTO</name>
<evidence type="ECO:0000256" key="2">
    <source>
        <dbReference type="ARBA" id="ARBA00022679"/>
    </source>
</evidence>
<evidence type="ECO:0000256" key="14">
    <source>
        <dbReference type="NCBIfam" id="TIGR00593"/>
    </source>
</evidence>
<dbReference type="PANTHER" id="PTHR10133:SF27">
    <property type="entry name" value="DNA POLYMERASE NU"/>
    <property type="match status" value="1"/>
</dbReference>
<dbReference type="InterPro" id="IPR001098">
    <property type="entry name" value="DNA-dir_DNA_pol_A_palm_dom"/>
</dbReference>
<evidence type="ECO:0000313" key="19">
    <source>
        <dbReference type="EMBL" id="OKL49053.1"/>
    </source>
</evidence>
<comment type="caution">
    <text evidence="19">The sequence shown here is derived from an EMBL/GenBank/DDBJ whole genome shotgun (WGS) entry which is preliminary data.</text>
</comment>
<dbReference type="Gene3D" id="3.30.420.10">
    <property type="entry name" value="Ribonuclease H-like superfamily/Ribonuclease H"/>
    <property type="match status" value="1"/>
</dbReference>
<dbReference type="FunFam" id="1.10.150.20:FF:000003">
    <property type="entry name" value="DNA polymerase I"/>
    <property type="match status" value="1"/>
</dbReference>
<evidence type="ECO:0000256" key="5">
    <source>
        <dbReference type="ARBA" id="ARBA00022722"/>
    </source>
</evidence>
<comment type="function">
    <text evidence="15">In addition to polymerase activity, this DNA polymerase exhibits 5'-3' exonuclease activity.</text>
</comment>
<dbReference type="SUPFAM" id="SSF47807">
    <property type="entry name" value="5' to 3' exonuclease, C-terminal subdomain"/>
    <property type="match status" value="1"/>
</dbReference>
<feature type="compositionally biased region" description="Basic and acidic residues" evidence="16">
    <location>
        <begin position="314"/>
        <end position="324"/>
    </location>
</feature>
<proteinExistence type="inferred from homology"/>
<dbReference type="CDD" id="cd08637">
    <property type="entry name" value="DNA_pol_A_pol_I_C"/>
    <property type="match status" value="1"/>
</dbReference>
<keyword evidence="9 15" id="KW-0239">DNA-directed DNA polymerase</keyword>
<dbReference type="Gene3D" id="1.20.1060.10">
    <property type="entry name" value="Taq DNA Polymerase, Chain T, domain 4"/>
    <property type="match status" value="1"/>
</dbReference>
<dbReference type="InterPro" id="IPR020045">
    <property type="entry name" value="DNA_polI_H3TH"/>
</dbReference>
<comment type="catalytic activity">
    <reaction evidence="12 15">
        <text>DNA(n) + a 2'-deoxyribonucleoside 5'-triphosphate = DNA(n+1) + diphosphate</text>
        <dbReference type="Rhea" id="RHEA:22508"/>
        <dbReference type="Rhea" id="RHEA-COMP:17339"/>
        <dbReference type="Rhea" id="RHEA-COMP:17340"/>
        <dbReference type="ChEBI" id="CHEBI:33019"/>
        <dbReference type="ChEBI" id="CHEBI:61560"/>
        <dbReference type="ChEBI" id="CHEBI:173112"/>
        <dbReference type="EC" id="2.7.7.7"/>
    </reaction>
</comment>
<dbReference type="NCBIfam" id="NF004397">
    <property type="entry name" value="PRK05755.1"/>
    <property type="match status" value="1"/>
</dbReference>
<keyword evidence="8 15" id="KW-0269">Exonuclease</keyword>
<keyword evidence="7 15" id="KW-0378">Hydrolase</keyword>
<dbReference type="AlphaFoldDB" id="A0A1Q5PNE3"/>
<evidence type="ECO:0000259" key="17">
    <source>
        <dbReference type="SMART" id="SM00475"/>
    </source>
</evidence>
<dbReference type="InterPro" id="IPR002298">
    <property type="entry name" value="DNA_polymerase_A"/>
</dbReference>
<keyword evidence="2 15" id="KW-0808">Transferase</keyword>
<evidence type="ECO:0000256" key="9">
    <source>
        <dbReference type="ARBA" id="ARBA00022932"/>
    </source>
</evidence>
<dbReference type="Proteomes" id="UP000186785">
    <property type="component" value="Unassembled WGS sequence"/>
</dbReference>
<dbReference type="EC" id="2.7.7.7" evidence="14 15"/>
<dbReference type="InterPro" id="IPR020046">
    <property type="entry name" value="5-3_exonucl_a-hlix_arch_N"/>
</dbReference>
<evidence type="ECO:0000256" key="8">
    <source>
        <dbReference type="ARBA" id="ARBA00022839"/>
    </source>
</evidence>
<dbReference type="SMART" id="SM00475">
    <property type="entry name" value="53EXOc"/>
    <property type="match status" value="1"/>
</dbReference>
<feature type="compositionally biased region" description="Low complexity" evidence="16">
    <location>
        <begin position="325"/>
        <end position="344"/>
    </location>
</feature>
<evidence type="ECO:0000256" key="11">
    <source>
        <dbReference type="ARBA" id="ARBA00023204"/>
    </source>
</evidence>
<dbReference type="GO" id="GO:0003677">
    <property type="term" value="F:DNA binding"/>
    <property type="evidence" value="ECO:0007669"/>
    <property type="project" value="UniProtKB-UniRule"/>
</dbReference>
<keyword evidence="6 15" id="KW-0227">DNA damage</keyword>
<evidence type="ECO:0000259" key="18">
    <source>
        <dbReference type="SMART" id="SM00482"/>
    </source>
</evidence>
<dbReference type="OrthoDB" id="9806424at2"/>
<dbReference type="SMART" id="SM00482">
    <property type="entry name" value="POLAc"/>
    <property type="match status" value="1"/>
</dbReference>
<keyword evidence="20" id="KW-1185">Reference proteome</keyword>
<dbReference type="Pfam" id="PF00476">
    <property type="entry name" value="DNA_pol_A"/>
    <property type="match status" value="1"/>
</dbReference>
<dbReference type="GO" id="GO:0006261">
    <property type="term" value="P:DNA-templated DNA replication"/>
    <property type="evidence" value="ECO:0007669"/>
    <property type="project" value="UniProtKB-UniRule"/>
</dbReference>
<dbReference type="Gene3D" id="3.30.70.370">
    <property type="match status" value="1"/>
</dbReference>
<dbReference type="Gene3D" id="3.40.50.1010">
    <property type="entry name" value="5'-nuclease"/>
    <property type="match status" value="1"/>
</dbReference>
<evidence type="ECO:0000313" key="20">
    <source>
        <dbReference type="Proteomes" id="UP000186785"/>
    </source>
</evidence>
<dbReference type="CDD" id="cd09898">
    <property type="entry name" value="H3TH_53EXO"/>
    <property type="match status" value="1"/>
</dbReference>
<dbReference type="InterPro" id="IPR018320">
    <property type="entry name" value="DNA_polymerase_1"/>
</dbReference>
<dbReference type="EMBL" id="MQSV01000002">
    <property type="protein sequence ID" value="OKL49053.1"/>
    <property type="molecule type" value="Genomic_DNA"/>
</dbReference>
<dbReference type="InterPro" id="IPR029060">
    <property type="entry name" value="PIN-like_dom_sf"/>
</dbReference>
<dbReference type="InterPro" id="IPR002421">
    <property type="entry name" value="5-3_exonuclease"/>
</dbReference>
<dbReference type="InterPro" id="IPR036397">
    <property type="entry name" value="RNaseH_sf"/>
</dbReference>
<evidence type="ECO:0000256" key="12">
    <source>
        <dbReference type="ARBA" id="ARBA00049244"/>
    </source>
</evidence>
<dbReference type="PRINTS" id="PR00868">
    <property type="entry name" value="DNAPOLI"/>
</dbReference>
<keyword evidence="3 15" id="KW-0548">Nucleotidyltransferase</keyword>
<dbReference type="SUPFAM" id="SSF53098">
    <property type="entry name" value="Ribonuclease H-like"/>
    <property type="match status" value="1"/>
</dbReference>